<feature type="region of interest" description="Disordered" evidence="1">
    <location>
        <begin position="1"/>
        <end position="20"/>
    </location>
</feature>
<proteinExistence type="predicted"/>
<comment type="caution">
    <text evidence="2">The sequence shown here is derived from an EMBL/GenBank/DDBJ whole genome shotgun (WGS) entry which is preliminary data.</text>
</comment>
<evidence type="ECO:0000256" key="1">
    <source>
        <dbReference type="SAM" id="MobiDB-lite"/>
    </source>
</evidence>
<accession>A0ABU6URG8</accession>
<dbReference type="EMBL" id="JASCZI010122216">
    <property type="protein sequence ID" value="MED6163922.1"/>
    <property type="molecule type" value="Genomic_DNA"/>
</dbReference>
<protein>
    <submittedName>
        <fullName evidence="2">Uncharacterized protein</fullName>
    </submittedName>
</protein>
<reference evidence="2 3" key="1">
    <citation type="journal article" date="2023" name="Plants (Basel)">
        <title>Bridging the Gap: Combining Genomics and Transcriptomics Approaches to Understand Stylosanthes scabra, an Orphan Legume from the Brazilian Caatinga.</title>
        <authorList>
            <person name="Ferreira-Neto J.R.C."/>
            <person name="da Silva M.D."/>
            <person name="Binneck E."/>
            <person name="de Melo N.F."/>
            <person name="da Silva R.H."/>
            <person name="de Melo A.L.T.M."/>
            <person name="Pandolfi V."/>
            <person name="Bustamante F.O."/>
            <person name="Brasileiro-Vidal A.C."/>
            <person name="Benko-Iseppon A.M."/>
        </authorList>
    </citation>
    <scope>NUCLEOTIDE SEQUENCE [LARGE SCALE GENOMIC DNA]</scope>
    <source>
        <tissue evidence="2">Leaves</tissue>
    </source>
</reference>
<feature type="compositionally biased region" description="Basic and acidic residues" evidence="1">
    <location>
        <begin position="8"/>
        <end position="20"/>
    </location>
</feature>
<evidence type="ECO:0000313" key="3">
    <source>
        <dbReference type="Proteomes" id="UP001341840"/>
    </source>
</evidence>
<dbReference type="Proteomes" id="UP001341840">
    <property type="component" value="Unassembled WGS sequence"/>
</dbReference>
<name>A0ABU6URG8_9FABA</name>
<organism evidence="2 3">
    <name type="scientific">Stylosanthes scabra</name>
    <dbReference type="NCBI Taxonomy" id="79078"/>
    <lineage>
        <taxon>Eukaryota</taxon>
        <taxon>Viridiplantae</taxon>
        <taxon>Streptophyta</taxon>
        <taxon>Embryophyta</taxon>
        <taxon>Tracheophyta</taxon>
        <taxon>Spermatophyta</taxon>
        <taxon>Magnoliopsida</taxon>
        <taxon>eudicotyledons</taxon>
        <taxon>Gunneridae</taxon>
        <taxon>Pentapetalae</taxon>
        <taxon>rosids</taxon>
        <taxon>fabids</taxon>
        <taxon>Fabales</taxon>
        <taxon>Fabaceae</taxon>
        <taxon>Papilionoideae</taxon>
        <taxon>50 kb inversion clade</taxon>
        <taxon>dalbergioids sensu lato</taxon>
        <taxon>Dalbergieae</taxon>
        <taxon>Pterocarpus clade</taxon>
        <taxon>Stylosanthes</taxon>
    </lineage>
</organism>
<sequence length="118" mass="12656">MRLNTQRPAREDCASIEDGRPMGTNKILALILSPCPPQTRATFASPATSLASAKPRFCFPSKTIEFSLPFPHLHHHTLSLLTIAFSVPEPPLLHCSSVPTAITDGQGARSVPTAEPSV</sequence>
<gene>
    <name evidence="2" type="ORF">PIB30_084789</name>
</gene>
<keyword evidence="3" id="KW-1185">Reference proteome</keyword>
<evidence type="ECO:0000313" key="2">
    <source>
        <dbReference type="EMBL" id="MED6163922.1"/>
    </source>
</evidence>